<evidence type="ECO:0000256" key="7">
    <source>
        <dbReference type="ARBA" id="ARBA00022989"/>
    </source>
</evidence>
<evidence type="ECO:0000256" key="10">
    <source>
        <dbReference type="RuleBase" id="RU363121"/>
    </source>
</evidence>
<dbReference type="InterPro" id="IPR004667">
    <property type="entry name" value="ADP_ATP_car_bac_type"/>
</dbReference>
<feature type="transmembrane region" description="Helical" evidence="10">
    <location>
        <begin position="148"/>
        <end position="167"/>
    </location>
</feature>
<feature type="transmembrane region" description="Helical" evidence="10">
    <location>
        <begin position="88"/>
        <end position="106"/>
    </location>
</feature>
<sequence>MSSFVWQIKGTSMLKLPKEYQVGLLMACAAFFTLAGYEFVRSPATVLFKNAYGAENLPLVMAAMPLVVFGGVALYGWMLGHLGPRRTLLATSLGSGMLIFVCYLALLSGSKIVTPILFLTKELYIVLLIEQYWSYINSSLSPRTAKKLNGPITGIAGLGGVLGAKLVAVSAESLGAETMLFAAALLLIPATFVSNLTFRMHGEPHPLIVEEEYKSPHMGWKLFKQSNTLSSLLIIVLATQTIAVLLDFKFQMLVTSEYLDQTNSETSFQGNFWGNVNLVSLIFQFIGAPLLLSFLTLRLVHLLLPLVHIVAIGIAIAEPNIFTVGMALLLFKAFDYSIFRAAKELLYVPMEFDARYRAKQIIDVFCYRTAKGGSSLLIAIIHKTGLVMSNYYLMAGFAVTFFWLLLVFPLTKKINTNQD</sequence>
<dbReference type="PANTHER" id="PTHR31187">
    <property type="match status" value="1"/>
</dbReference>
<feature type="transmembrane region" description="Helical" evidence="10">
    <location>
        <begin position="272"/>
        <end position="295"/>
    </location>
</feature>
<dbReference type="Pfam" id="PF03219">
    <property type="entry name" value="TLC"/>
    <property type="match status" value="1"/>
</dbReference>
<gene>
    <name evidence="11" type="ORF">EVA68_05695</name>
</gene>
<name>A0A520S0E0_9GAMM</name>
<dbReference type="GO" id="GO:0016020">
    <property type="term" value="C:membrane"/>
    <property type="evidence" value="ECO:0007669"/>
    <property type="project" value="UniProtKB-SubCell"/>
</dbReference>
<evidence type="ECO:0000313" key="11">
    <source>
        <dbReference type="EMBL" id="RZO75939.1"/>
    </source>
</evidence>
<dbReference type="EMBL" id="SHAG01000021">
    <property type="protein sequence ID" value="RZO75939.1"/>
    <property type="molecule type" value="Genomic_DNA"/>
</dbReference>
<comment type="caution">
    <text evidence="11">The sequence shown here is derived from an EMBL/GenBank/DDBJ whole genome shotgun (WGS) entry which is preliminary data.</text>
</comment>
<accession>A0A520S0E0</accession>
<evidence type="ECO:0000256" key="8">
    <source>
        <dbReference type="ARBA" id="ARBA00023136"/>
    </source>
</evidence>
<feature type="transmembrane region" description="Helical" evidence="10">
    <location>
        <begin position="179"/>
        <end position="198"/>
    </location>
</feature>
<evidence type="ECO:0000256" key="4">
    <source>
        <dbReference type="ARBA" id="ARBA00022692"/>
    </source>
</evidence>
<evidence type="ECO:0000256" key="6">
    <source>
        <dbReference type="ARBA" id="ARBA00022840"/>
    </source>
</evidence>
<dbReference type="AlphaFoldDB" id="A0A520S0E0"/>
<evidence type="ECO:0000256" key="2">
    <source>
        <dbReference type="ARBA" id="ARBA00007127"/>
    </source>
</evidence>
<dbReference type="GO" id="GO:0005524">
    <property type="term" value="F:ATP binding"/>
    <property type="evidence" value="ECO:0007669"/>
    <property type="project" value="UniProtKB-KW"/>
</dbReference>
<protein>
    <recommendedName>
        <fullName evidence="10">ADP,ATP carrier protein</fullName>
    </recommendedName>
</protein>
<evidence type="ECO:0000256" key="1">
    <source>
        <dbReference type="ARBA" id="ARBA00004141"/>
    </source>
</evidence>
<comment type="similarity">
    <text evidence="2 10">Belongs to the ADP/ATP translocase tlc family.</text>
</comment>
<comment type="function">
    <text evidence="9">Provides the rickettsial cell with host ATP in exchange for rickettsial ADP. This is an obligate exchange system. This energy acquiring activity is an important component of rickettsial parasitism.</text>
</comment>
<comment type="subcellular location">
    <subcellularLocation>
        <location evidence="1 10">Membrane</location>
        <topology evidence="1 10">Multi-pass membrane protein</topology>
    </subcellularLocation>
</comment>
<feature type="transmembrane region" description="Helical" evidence="10">
    <location>
        <begin position="112"/>
        <end position="136"/>
    </location>
</feature>
<keyword evidence="4 10" id="KW-0812">Transmembrane</keyword>
<dbReference type="SUPFAM" id="SSF103473">
    <property type="entry name" value="MFS general substrate transporter"/>
    <property type="match status" value="1"/>
</dbReference>
<feature type="transmembrane region" description="Helical" evidence="10">
    <location>
        <begin position="20"/>
        <end position="37"/>
    </location>
</feature>
<dbReference type="Proteomes" id="UP000316199">
    <property type="component" value="Unassembled WGS sequence"/>
</dbReference>
<dbReference type="InterPro" id="IPR036259">
    <property type="entry name" value="MFS_trans_sf"/>
</dbReference>
<feature type="transmembrane region" description="Helical" evidence="10">
    <location>
        <begin position="302"/>
        <end position="331"/>
    </location>
</feature>
<keyword evidence="5 10" id="KW-0547">Nucleotide-binding</keyword>
<keyword evidence="7 10" id="KW-1133">Transmembrane helix</keyword>
<evidence type="ECO:0000313" key="12">
    <source>
        <dbReference type="Proteomes" id="UP000316199"/>
    </source>
</evidence>
<dbReference type="Gene3D" id="1.20.1250.20">
    <property type="entry name" value="MFS general substrate transporter like domains"/>
    <property type="match status" value="1"/>
</dbReference>
<organism evidence="11 12">
    <name type="scientific">OM182 bacterium</name>
    <dbReference type="NCBI Taxonomy" id="2510334"/>
    <lineage>
        <taxon>Bacteria</taxon>
        <taxon>Pseudomonadati</taxon>
        <taxon>Pseudomonadota</taxon>
        <taxon>Gammaproteobacteria</taxon>
        <taxon>OMG group</taxon>
        <taxon>OM182 clade</taxon>
    </lineage>
</organism>
<feature type="transmembrane region" description="Helical" evidence="10">
    <location>
        <begin position="57"/>
        <end position="76"/>
    </location>
</feature>
<proteinExistence type="inferred from homology"/>
<reference evidence="11 12" key="1">
    <citation type="submission" date="2019-02" db="EMBL/GenBank/DDBJ databases">
        <title>Prokaryotic population dynamics and viral predation in marine succession experiment using metagenomics: the confinement effect.</title>
        <authorList>
            <person name="Haro-Moreno J.M."/>
            <person name="Rodriguez-Valera F."/>
            <person name="Lopez-Perez M."/>
        </authorList>
    </citation>
    <scope>NUCLEOTIDE SEQUENCE [LARGE SCALE GENOMIC DNA]</scope>
    <source>
        <strain evidence="11">MED-G157</strain>
    </source>
</reference>
<keyword evidence="6 10" id="KW-0067">ATP-binding</keyword>
<evidence type="ECO:0000256" key="3">
    <source>
        <dbReference type="ARBA" id="ARBA00022448"/>
    </source>
</evidence>
<evidence type="ECO:0000256" key="9">
    <source>
        <dbReference type="ARBA" id="ARBA00024792"/>
    </source>
</evidence>
<evidence type="ECO:0000256" key="5">
    <source>
        <dbReference type="ARBA" id="ARBA00022741"/>
    </source>
</evidence>
<feature type="transmembrane region" description="Helical" evidence="10">
    <location>
        <begin position="391"/>
        <end position="410"/>
    </location>
</feature>
<dbReference type="PANTHER" id="PTHR31187:SF1">
    <property type="entry name" value="ADP,ATP CARRIER PROTEIN 1"/>
    <property type="match status" value="1"/>
</dbReference>
<dbReference type="GO" id="GO:0005471">
    <property type="term" value="F:ATP:ADP antiporter activity"/>
    <property type="evidence" value="ECO:0007669"/>
    <property type="project" value="InterPro"/>
</dbReference>
<keyword evidence="8 10" id="KW-0472">Membrane</keyword>
<keyword evidence="3 10" id="KW-0813">Transport</keyword>